<accession>A0A484DJC5</accession>
<sequence length="96" mass="10768">MLCIPKGERPQLDDIKGDAAGLTELKRLMKRCWDHKPEQRPRALECTTETEKLFKIHKHAISNAVYEVLMKLDQKKEDGMAAGAGDQIAEASGLYS</sequence>
<name>A0A484DJC5_PERFV</name>
<dbReference type="Gene3D" id="1.10.510.10">
    <property type="entry name" value="Transferase(Phosphotransferase) domain 1"/>
    <property type="match status" value="1"/>
</dbReference>
<evidence type="ECO:0000313" key="1">
    <source>
        <dbReference type="EMBL" id="TDH15549.1"/>
    </source>
</evidence>
<organism evidence="1 2">
    <name type="scientific">Perca flavescens</name>
    <name type="common">American yellow perch</name>
    <name type="synonym">Morone flavescens</name>
    <dbReference type="NCBI Taxonomy" id="8167"/>
    <lineage>
        <taxon>Eukaryota</taxon>
        <taxon>Metazoa</taxon>
        <taxon>Chordata</taxon>
        <taxon>Craniata</taxon>
        <taxon>Vertebrata</taxon>
        <taxon>Euteleostomi</taxon>
        <taxon>Actinopterygii</taxon>
        <taxon>Neopterygii</taxon>
        <taxon>Teleostei</taxon>
        <taxon>Neoteleostei</taxon>
        <taxon>Acanthomorphata</taxon>
        <taxon>Eupercaria</taxon>
        <taxon>Perciformes</taxon>
        <taxon>Percoidei</taxon>
        <taxon>Percidae</taxon>
        <taxon>Percinae</taxon>
        <taxon>Perca</taxon>
    </lineage>
</organism>
<evidence type="ECO:0000313" key="2">
    <source>
        <dbReference type="Proteomes" id="UP000295070"/>
    </source>
</evidence>
<gene>
    <name evidence="1" type="ORF">EPR50_G00010080</name>
</gene>
<dbReference type="STRING" id="8167.A0A484DJC5"/>
<evidence type="ECO:0008006" key="3">
    <source>
        <dbReference type="Google" id="ProtNLM"/>
    </source>
</evidence>
<dbReference type="EMBL" id="SCKG01000002">
    <property type="protein sequence ID" value="TDH15549.1"/>
    <property type="molecule type" value="Genomic_DNA"/>
</dbReference>
<dbReference type="Proteomes" id="UP000295070">
    <property type="component" value="Chromosome 2"/>
</dbReference>
<proteinExistence type="predicted"/>
<reference evidence="1 2" key="1">
    <citation type="submission" date="2019-01" db="EMBL/GenBank/DDBJ databases">
        <title>A chromosome-scale genome assembly of the yellow perch, Perca flavescens.</title>
        <authorList>
            <person name="Feron R."/>
            <person name="Morvezen R."/>
            <person name="Bestin A."/>
            <person name="Haffray P."/>
            <person name="Klopp C."/>
            <person name="Zahm M."/>
            <person name="Cabau C."/>
            <person name="Roques C."/>
            <person name="Donnadieu C."/>
            <person name="Bouchez O."/>
            <person name="Christie M."/>
            <person name="Larson W."/>
            <person name="Guiguen Y."/>
        </authorList>
    </citation>
    <scope>NUCLEOTIDE SEQUENCE [LARGE SCALE GENOMIC DNA]</scope>
    <source>
        <strain evidence="1">YP-PL-M2</strain>
        <tissue evidence="1">Blood</tissue>
    </source>
</reference>
<protein>
    <recommendedName>
        <fullName evidence="3">Serine-threonine/tyrosine-protein kinase catalytic domain-containing protein</fullName>
    </recommendedName>
</protein>
<keyword evidence="2" id="KW-1185">Reference proteome</keyword>
<comment type="caution">
    <text evidence="1">The sequence shown here is derived from an EMBL/GenBank/DDBJ whole genome shotgun (WGS) entry which is preliminary data.</text>
</comment>
<dbReference type="AlphaFoldDB" id="A0A484DJC5"/>